<evidence type="ECO:0000259" key="5">
    <source>
        <dbReference type="PROSITE" id="PS50109"/>
    </source>
</evidence>
<evidence type="ECO:0000256" key="3">
    <source>
        <dbReference type="SAM" id="MobiDB-lite"/>
    </source>
</evidence>
<proteinExistence type="predicted"/>
<dbReference type="Pfam" id="PF07730">
    <property type="entry name" value="HisKA_3"/>
    <property type="match status" value="1"/>
</dbReference>
<dbReference type="PANTHER" id="PTHR24421">
    <property type="entry name" value="NITRATE/NITRITE SENSOR PROTEIN NARX-RELATED"/>
    <property type="match status" value="1"/>
</dbReference>
<name>A0A1J5SAV5_9ZZZZ</name>
<dbReference type="PANTHER" id="PTHR24421:SF62">
    <property type="entry name" value="SENSORY TRANSDUCTION HISTIDINE KINASE"/>
    <property type="match status" value="1"/>
</dbReference>
<keyword evidence="1 6" id="KW-0808">Transferase</keyword>
<dbReference type="EC" id="2.7.13.3" evidence="6"/>
<dbReference type="GO" id="GO:0000155">
    <property type="term" value="F:phosphorelay sensor kinase activity"/>
    <property type="evidence" value="ECO:0007669"/>
    <property type="project" value="InterPro"/>
</dbReference>
<keyword evidence="4" id="KW-0812">Transmembrane</keyword>
<evidence type="ECO:0000256" key="4">
    <source>
        <dbReference type="SAM" id="Phobius"/>
    </source>
</evidence>
<evidence type="ECO:0000256" key="2">
    <source>
        <dbReference type="ARBA" id="ARBA00022777"/>
    </source>
</evidence>
<dbReference type="GO" id="GO:0046983">
    <property type="term" value="F:protein dimerization activity"/>
    <property type="evidence" value="ECO:0007669"/>
    <property type="project" value="InterPro"/>
</dbReference>
<dbReference type="InterPro" id="IPR036890">
    <property type="entry name" value="HATPase_C_sf"/>
</dbReference>
<evidence type="ECO:0000313" key="6">
    <source>
        <dbReference type="EMBL" id="OIQ98875.1"/>
    </source>
</evidence>
<keyword evidence="4" id="KW-1133">Transmembrane helix</keyword>
<comment type="caution">
    <text evidence="6">The sequence shown here is derived from an EMBL/GenBank/DDBJ whole genome shotgun (WGS) entry which is preliminary data.</text>
</comment>
<accession>A0A1J5SAV5</accession>
<protein>
    <submittedName>
        <fullName evidence="6">Sensor histidine kinase LiaS</fullName>
        <ecNumber evidence="6">2.7.13.3</ecNumber>
    </submittedName>
</protein>
<dbReference type="Pfam" id="PF02518">
    <property type="entry name" value="HATPase_c"/>
    <property type="match status" value="1"/>
</dbReference>
<feature type="domain" description="Histidine kinase" evidence="5">
    <location>
        <begin position="629"/>
        <end position="718"/>
    </location>
</feature>
<reference evidence="6" key="1">
    <citation type="submission" date="2016-10" db="EMBL/GenBank/DDBJ databases">
        <title>Sequence of Gallionella enrichment culture.</title>
        <authorList>
            <person name="Poehlein A."/>
            <person name="Muehling M."/>
            <person name="Daniel R."/>
        </authorList>
    </citation>
    <scope>NUCLEOTIDE SEQUENCE</scope>
</reference>
<keyword evidence="2 6" id="KW-0418">Kinase</keyword>
<dbReference type="InterPro" id="IPR003594">
    <property type="entry name" value="HATPase_dom"/>
</dbReference>
<keyword evidence="4" id="KW-0472">Membrane</keyword>
<dbReference type="AlphaFoldDB" id="A0A1J5SAV5"/>
<dbReference type="PROSITE" id="PS50109">
    <property type="entry name" value="HIS_KIN"/>
    <property type="match status" value="1"/>
</dbReference>
<dbReference type="InterPro" id="IPR011712">
    <property type="entry name" value="Sig_transdc_His_kin_sub3_dim/P"/>
</dbReference>
<gene>
    <name evidence="6" type="primary">liaS_7</name>
    <name evidence="6" type="ORF">GALL_191170</name>
</gene>
<dbReference type="CDD" id="cd16917">
    <property type="entry name" value="HATPase_UhpB-NarQ-NarX-like"/>
    <property type="match status" value="1"/>
</dbReference>
<feature type="transmembrane region" description="Helical" evidence="4">
    <location>
        <begin position="473"/>
        <end position="495"/>
    </location>
</feature>
<dbReference type="Gene3D" id="1.20.5.1930">
    <property type="match status" value="1"/>
</dbReference>
<dbReference type="SMART" id="SM00387">
    <property type="entry name" value="HATPase_c"/>
    <property type="match status" value="1"/>
</dbReference>
<dbReference type="InterPro" id="IPR050482">
    <property type="entry name" value="Sensor_HK_TwoCompSys"/>
</dbReference>
<dbReference type="GO" id="GO:0016020">
    <property type="term" value="C:membrane"/>
    <property type="evidence" value="ECO:0007669"/>
    <property type="project" value="InterPro"/>
</dbReference>
<feature type="region of interest" description="Disordered" evidence="3">
    <location>
        <begin position="162"/>
        <end position="186"/>
    </location>
</feature>
<dbReference type="InterPro" id="IPR005467">
    <property type="entry name" value="His_kinase_dom"/>
</dbReference>
<organism evidence="6">
    <name type="scientific">mine drainage metagenome</name>
    <dbReference type="NCBI Taxonomy" id="410659"/>
    <lineage>
        <taxon>unclassified sequences</taxon>
        <taxon>metagenomes</taxon>
        <taxon>ecological metagenomes</taxon>
    </lineage>
</organism>
<evidence type="ECO:0000256" key="1">
    <source>
        <dbReference type="ARBA" id="ARBA00022679"/>
    </source>
</evidence>
<dbReference type="SUPFAM" id="SSF55874">
    <property type="entry name" value="ATPase domain of HSP90 chaperone/DNA topoisomerase II/histidine kinase"/>
    <property type="match status" value="1"/>
</dbReference>
<sequence length="718" mass="77714">MMSGIFWTRILRRSAWLWAAVTIACAPRLAAAPSAGGAVLTTAAQVRALSEAAARRALPATLEGVVMGGADPAGIAFVIQDSTEGIYVQGPPNLVVGLRRGDVVRIEGVTDPGGFAPYVVAHSIRKLGTAPIPPPLKVSLEDLDTGQMDAKWIETTGIVRSVQPTAPSDSAPPPPGTRYTLPRRDAAPLGGAKTKLKLASGNSRLIVEVDGRYRPEDYVDAEVRLRGLCFNLHNRNRQFVRPFVQVPAGLGIQIVVPPPRDAFDSPVRPVASLFQFEHPAYRQGHRVHVRGVVIHHRVGSALWIRDHDHSIRVESTQREALQPGDVVDVLGFPAMSHYSAILEDAVFRKRASGPPPAPHVLAAVSEALRYDADLVQLDARLTELRRVSDSLALTLEWKGTAVRAQMHMAAGEPMPRGWLPGSLVRVSGVCAVLTDEAGPLGGLWEPHSFQLLLRSPADLVVLRPPPWWTAERVVWVLAGFLVLALGAVAAVMLASRRRLKDQEHRRAMAETEFAAILAERNRVAREIHDTLSQSLGAISVQLELARTHAAEIGAPARKHIGTAHQLARAALAEARDSIWNMRSHVLERSDLGEALGDILNRMTEGTDTKPTMRVEGDRRRLPPVVENNLLRIGQEAITNACKYAKATRIDVTLAYEARLVRLSVVDNGAGFSTEAKPEGDHRSFGLVGMRERAVLLGGSVEIRSAPGEGTSVVATLPV</sequence>
<dbReference type="Gene3D" id="3.30.565.10">
    <property type="entry name" value="Histidine kinase-like ATPase, C-terminal domain"/>
    <property type="match status" value="1"/>
</dbReference>
<dbReference type="EMBL" id="MLJW01000113">
    <property type="protein sequence ID" value="OIQ98875.1"/>
    <property type="molecule type" value="Genomic_DNA"/>
</dbReference>